<evidence type="ECO:0000313" key="3">
    <source>
        <dbReference type="Proteomes" id="UP000552644"/>
    </source>
</evidence>
<evidence type="ECO:0000259" key="1">
    <source>
        <dbReference type="SMART" id="SM00829"/>
    </source>
</evidence>
<name>A0A7W7QPU2_9ACTN</name>
<dbReference type="SMART" id="SM00829">
    <property type="entry name" value="PKS_ER"/>
    <property type="match status" value="1"/>
</dbReference>
<dbReference type="CDD" id="cd05289">
    <property type="entry name" value="MDR_like_2"/>
    <property type="match status" value="1"/>
</dbReference>
<dbReference type="GO" id="GO:0016491">
    <property type="term" value="F:oxidoreductase activity"/>
    <property type="evidence" value="ECO:0007669"/>
    <property type="project" value="InterPro"/>
</dbReference>
<dbReference type="AlphaFoldDB" id="A0A7W7QPU2"/>
<dbReference type="InterPro" id="IPR036291">
    <property type="entry name" value="NAD(P)-bd_dom_sf"/>
</dbReference>
<feature type="domain" description="Enoyl reductase (ER)" evidence="1">
    <location>
        <begin position="15"/>
        <end position="320"/>
    </location>
</feature>
<dbReference type="SUPFAM" id="SSF51735">
    <property type="entry name" value="NAD(P)-binding Rossmann-fold domains"/>
    <property type="match status" value="1"/>
</dbReference>
<dbReference type="Pfam" id="PF08240">
    <property type="entry name" value="ADH_N"/>
    <property type="match status" value="1"/>
</dbReference>
<dbReference type="PANTHER" id="PTHR43482:SF1">
    <property type="entry name" value="PROTEIN AST1-RELATED"/>
    <property type="match status" value="1"/>
</dbReference>
<dbReference type="Gene3D" id="3.90.180.10">
    <property type="entry name" value="Medium-chain alcohol dehydrogenases, catalytic domain"/>
    <property type="match status" value="1"/>
</dbReference>
<sequence length="323" mass="34976">MPRETMMAVRVHAFGGPDALTYEEVPLPEPEPDEVLVQVHAAGVNPPDWYARRGFLNIPEEMRPALRLPYTPGSDVSGVVAAVGREVTEWREGDPVFGLVRFPNLNNGGKGYAEYSTAPASHLARKPDTIDHVQAAAVPMAGLTAYQFLFDLVRLAPDRNVLVNGAAGGVGHFLVQLAKSRNAHVTGVSSGRHEEFLRGLGVDRFVDYTATSVAEAVQDVDHLFDTVGGPHGHRLLPTVRPGGTISPVFYGEYHRDRAAELGITFVSGQVHSDGRQMAELARLIDAGHVRVGIDSVFPLADASKAHERAKQGHIQGKIVLRVR</sequence>
<dbReference type="PANTHER" id="PTHR43482">
    <property type="entry name" value="PROTEIN AST1-RELATED"/>
    <property type="match status" value="1"/>
</dbReference>
<proteinExistence type="predicted"/>
<keyword evidence="3" id="KW-1185">Reference proteome</keyword>
<dbReference type="EMBL" id="JACHJP010000004">
    <property type="protein sequence ID" value="MBB4917522.1"/>
    <property type="molecule type" value="Genomic_DNA"/>
</dbReference>
<dbReference type="InterPro" id="IPR011032">
    <property type="entry name" value="GroES-like_sf"/>
</dbReference>
<accession>A0A7W7QPU2</accession>
<dbReference type="InterPro" id="IPR052585">
    <property type="entry name" value="Lipid_raft_assoc_Zn_ADH"/>
</dbReference>
<protein>
    <submittedName>
        <fullName evidence="2">NADPH:quinone reductase-like Zn-dependent oxidoreductase</fullName>
    </submittedName>
</protein>
<dbReference type="SUPFAM" id="SSF50129">
    <property type="entry name" value="GroES-like"/>
    <property type="match status" value="1"/>
</dbReference>
<dbReference type="InterPro" id="IPR020843">
    <property type="entry name" value="ER"/>
</dbReference>
<dbReference type="RefSeq" id="WP_184717791.1">
    <property type="nucleotide sequence ID" value="NZ_JACHJP010000004.1"/>
</dbReference>
<organism evidence="2 3">
    <name type="scientific">Streptosporangium saharense</name>
    <dbReference type="NCBI Taxonomy" id="1706840"/>
    <lineage>
        <taxon>Bacteria</taxon>
        <taxon>Bacillati</taxon>
        <taxon>Actinomycetota</taxon>
        <taxon>Actinomycetes</taxon>
        <taxon>Streptosporangiales</taxon>
        <taxon>Streptosporangiaceae</taxon>
        <taxon>Streptosporangium</taxon>
    </lineage>
</organism>
<dbReference type="Proteomes" id="UP000552644">
    <property type="component" value="Unassembled WGS sequence"/>
</dbReference>
<dbReference type="InterPro" id="IPR013154">
    <property type="entry name" value="ADH-like_N"/>
</dbReference>
<dbReference type="Pfam" id="PF13602">
    <property type="entry name" value="ADH_zinc_N_2"/>
    <property type="match status" value="1"/>
</dbReference>
<dbReference type="Gene3D" id="3.40.50.720">
    <property type="entry name" value="NAD(P)-binding Rossmann-like Domain"/>
    <property type="match status" value="1"/>
</dbReference>
<evidence type="ECO:0000313" key="2">
    <source>
        <dbReference type="EMBL" id="MBB4917522.1"/>
    </source>
</evidence>
<gene>
    <name evidence="2" type="ORF">FHS44_004630</name>
</gene>
<reference evidence="2 3" key="1">
    <citation type="submission" date="2020-08" db="EMBL/GenBank/DDBJ databases">
        <title>Genomic Encyclopedia of Type Strains, Phase III (KMG-III): the genomes of soil and plant-associated and newly described type strains.</title>
        <authorList>
            <person name="Whitman W."/>
        </authorList>
    </citation>
    <scope>NUCLEOTIDE SEQUENCE [LARGE SCALE GENOMIC DNA]</scope>
    <source>
        <strain evidence="2 3">CECT 8840</strain>
    </source>
</reference>
<comment type="caution">
    <text evidence="2">The sequence shown here is derived from an EMBL/GenBank/DDBJ whole genome shotgun (WGS) entry which is preliminary data.</text>
</comment>